<reference evidence="2" key="1">
    <citation type="submission" date="2023-07" db="EMBL/GenBank/DDBJ databases">
        <title>30 novel species of actinomycetes from the DSMZ collection.</title>
        <authorList>
            <person name="Nouioui I."/>
        </authorList>
    </citation>
    <scope>NUCLEOTIDE SEQUENCE [LARGE SCALE GENOMIC DNA]</scope>
    <source>
        <strain evidence="2">DSM 41699</strain>
    </source>
</reference>
<dbReference type="EMBL" id="JAVREY010000175">
    <property type="protein sequence ID" value="MDT0470138.1"/>
    <property type="molecule type" value="Genomic_DNA"/>
</dbReference>
<evidence type="ECO:0008006" key="3">
    <source>
        <dbReference type="Google" id="ProtNLM"/>
    </source>
</evidence>
<protein>
    <recommendedName>
        <fullName evidence="3">PhzF family phenazine biosynthesis protein</fullName>
    </recommendedName>
</protein>
<name>A0ABU2UA65_9ACTN</name>
<organism evidence="1 2">
    <name type="scientific">Streptomyces gibsoniae</name>
    <dbReference type="NCBI Taxonomy" id="3075529"/>
    <lineage>
        <taxon>Bacteria</taxon>
        <taxon>Bacillati</taxon>
        <taxon>Actinomycetota</taxon>
        <taxon>Actinomycetes</taxon>
        <taxon>Kitasatosporales</taxon>
        <taxon>Streptomycetaceae</taxon>
        <taxon>Streptomyces</taxon>
    </lineage>
</organism>
<sequence length="59" mass="5940">MNAGVGQWLTSTGTAPSSYRVSQGTLLGRAASIEITADADGTVWVSGATTVAIRGTITL</sequence>
<evidence type="ECO:0000313" key="2">
    <source>
        <dbReference type="Proteomes" id="UP001183809"/>
    </source>
</evidence>
<dbReference type="RefSeq" id="WP_311701577.1">
    <property type="nucleotide sequence ID" value="NZ_JAVREY010000175.1"/>
</dbReference>
<comment type="caution">
    <text evidence="1">The sequence shown here is derived from an EMBL/GenBank/DDBJ whole genome shotgun (WGS) entry which is preliminary data.</text>
</comment>
<evidence type="ECO:0000313" key="1">
    <source>
        <dbReference type="EMBL" id="MDT0470138.1"/>
    </source>
</evidence>
<dbReference type="SUPFAM" id="SSF54506">
    <property type="entry name" value="Diaminopimelate epimerase-like"/>
    <property type="match status" value="1"/>
</dbReference>
<keyword evidence="2" id="KW-1185">Reference proteome</keyword>
<gene>
    <name evidence="1" type="ORF">RM764_45795</name>
</gene>
<accession>A0ABU2UA65</accession>
<proteinExistence type="predicted"/>
<dbReference type="Gene3D" id="3.10.310.10">
    <property type="entry name" value="Diaminopimelate Epimerase, Chain A, domain 1"/>
    <property type="match status" value="1"/>
</dbReference>
<dbReference type="Proteomes" id="UP001183809">
    <property type="component" value="Unassembled WGS sequence"/>
</dbReference>